<protein>
    <submittedName>
        <fullName evidence="1">Uncharacterized protein</fullName>
    </submittedName>
</protein>
<dbReference type="EMBL" id="JABTTQ020003471">
    <property type="protein sequence ID" value="KAK6117169.1"/>
    <property type="molecule type" value="Genomic_DNA"/>
</dbReference>
<dbReference type="PANTHER" id="PTHR28532">
    <property type="entry name" value="GEO13458P1"/>
    <property type="match status" value="1"/>
</dbReference>
<gene>
    <name evidence="1" type="ORF">DH2020_049048</name>
</gene>
<reference evidence="1 2" key="1">
    <citation type="journal article" date="2021" name="Comput. Struct. Biotechnol. J.">
        <title>De novo genome assembly of the potent medicinal plant Rehmannia glutinosa using nanopore technology.</title>
        <authorList>
            <person name="Ma L."/>
            <person name="Dong C."/>
            <person name="Song C."/>
            <person name="Wang X."/>
            <person name="Zheng X."/>
            <person name="Niu Y."/>
            <person name="Chen S."/>
            <person name="Feng W."/>
        </authorList>
    </citation>
    <scope>NUCLEOTIDE SEQUENCE [LARGE SCALE GENOMIC DNA]</scope>
    <source>
        <strain evidence="1">DH-2019</strain>
    </source>
</reference>
<organism evidence="1 2">
    <name type="scientific">Rehmannia glutinosa</name>
    <name type="common">Chinese foxglove</name>
    <dbReference type="NCBI Taxonomy" id="99300"/>
    <lineage>
        <taxon>Eukaryota</taxon>
        <taxon>Viridiplantae</taxon>
        <taxon>Streptophyta</taxon>
        <taxon>Embryophyta</taxon>
        <taxon>Tracheophyta</taxon>
        <taxon>Spermatophyta</taxon>
        <taxon>Magnoliopsida</taxon>
        <taxon>eudicotyledons</taxon>
        <taxon>Gunneridae</taxon>
        <taxon>Pentapetalae</taxon>
        <taxon>asterids</taxon>
        <taxon>lamiids</taxon>
        <taxon>Lamiales</taxon>
        <taxon>Orobanchaceae</taxon>
        <taxon>Rehmannieae</taxon>
        <taxon>Rehmannia</taxon>
    </lineage>
</organism>
<keyword evidence="2" id="KW-1185">Reference proteome</keyword>
<evidence type="ECO:0000313" key="1">
    <source>
        <dbReference type="EMBL" id="KAK6117169.1"/>
    </source>
</evidence>
<evidence type="ECO:0000313" key="2">
    <source>
        <dbReference type="Proteomes" id="UP001318860"/>
    </source>
</evidence>
<dbReference type="Proteomes" id="UP001318860">
    <property type="component" value="Unassembled WGS sequence"/>
</dbReference>
<dbReference type="PANTHER" id="PTHR28532:SF1">
    <property type="entry name" value="ORAL CANCER OVEREXPRESSED 1"/>
    <property type="match status" value="1"/>
</dbReference>
<comment type="caution">
    <text evidence="1">The sequence shown here is derived from an EMBL/GenBank/DDBJ whole genome shotgun (WGS) entry which is preliminary data.</text>
</comment>
<dbReference type="InterPro" id="IPR052436">
    <property type="entry name" value="LTO1_adapter"/>
</dbReference>
<name>A0ABR0U3W9_REHGL</name>
<proteinExistence type="predicted"/>
<sequence>MLPIYRQFSYPINQHLWANVRRVNLWQGRGPTSGPRNWVRSDEELGFYRGCKDVWNSAIRVDPNFISAQIQRTIKQMDDLLQKYPISEHENKSVSDMMDSLRLKFRAICASLNVKLEYNGYPKASDTGKIEF</sequence>
<accession>A0ABR0U3W9</accession>